<dbReference type="EMBL" id="JBHRZH010000015">
    <property type="protein sequence ID" value="MFC3762562.1"/>
    <property type="molecule type" value="Genomic_DNA"/>
</dbReference>
<evidence type="ECO:0000256" key="1">
    <source>
        <dbReference type="ARBA" id="ARBA00038240"/>
    </source>
</evidence>
<comment type="caution">
    <text evidence="3">The sequence shown here is derived from an EMBL/GenBank/DDBJ whole genome shotgun (WGS) entry which is preliminary data.</text>
</comment>
<keyword evidence="4" id="KW-1185">Reference proteome</keyword>
<dbReference type="SUPFAM" id="SSF56112">
    <property type="entry name" value="Protein kinase-like (PK-like)"/>
    <property type="match status" value="1"/>
</dbReference>
<comment type="similarity">
    <text evidence="1">Belongs to the pseudomonas-type ThrB family.</text>
</comment>
<evidence type="ECO:0000313" key="4">
    <source>
        <dbReference type="Proteomes" id="UP001595699"/>
    </source>
</evidence>
<proteinExistence type="inferred from homology"/>
<dbReference type="RefSeq" id="WP_205118849.1">
    <property type="nucleotide sequence ID" value="NZ_JAFBCM010000001.1"/>
</dbReference>
<gene>
    <name evidence="3" type="ORF">ACFOUW_17095</name>
</gene>
<feature type="domain" description="Aminoglycoside phosphotransferase" evidence="2">
    <location>
        <begin position="19"/>
        <end position="261"/>
    </location>
</feature>
<dbReference type="InterPro" id="IPR050249">
    <property type="entry name" value="Pseudomonas-type_ThrB"/>
</dbReference>
<accession>A0ABV7YCA6</accession>
<reference evidence="4" key="1">
    <citation type="journal article" date="2019" name="Int. J. Syst. Evol. Microbiol.">
        <title>The Global Catalogue of Microorganisms (GCM) 10K type strain sequencing project: providing services to taxonomists for standard genome sequencing and annotation.</title>
        <authorList>
            <consortium name="The Broad Institute Genomics Platform"/>
            <consortium name="The Broad Institute Genome Sequencing Center for Infectious Disease"/>
            <person name="Wu L."/>
            <person name="Ma J."/>
        </authorList>
    </citation>
    <scope>NUCLEOTIDE SEQUENCE [LARGE SCALE GENOMIC DNA]</scope>
    <source>
        <strain evidence="4">CGMCC 4.7241</strain>
    </source>
</reference>
<dbReference type="InterPro" id="IPR011009">
    <property type="entry name" value="Kinase-like_dom_sf"/>
</dbReference>
<organism evidence="3 4">
    <name type="scientific">Tenggerimyces flavus</name>
    <dbReference type="NCBI Taxonomy" id="1708749"/>
    <lineage>
        <taxon>Bacteria</taxon>
        <taxon>Bacillati</taxon>
        <taxon>Actinomycetota</taxon>
        <taxon>Actinomycetes</taxon>
        <taxon>Propionibacteriales</taxon>
        <taxon>Nocardioidaceae</taxon>
        <taxon>Tenggerimyces</taxon>
    </lineage>
</organism>
<dbReference type="Gene3D" id="3.30.200.20">
    <property type="entry name" value="Phosphorylase Kinase, domain 1"/>
    <property type="match status" value="1"/>
</dbReference>
<evidence type="ECO:0000313" key="3">
    <source>
        <dbReference type="EMBL" id="MFC3762562.1"/>
    </source>
</evidence>
<dbReference type="PANTHER" id="PTHR21064">
    <property type="entry name" value="AMINOGLYCOSIDE PHOSPHOTRANSFERASE DOMAIN-CONTAINING PROTEIN-RELATED"/>
    <property type="match status" value="1"/>
</dbReference>
<dbReference type="InterPro" id="IPR002575">
    <property type="entry name" value="Aminoglycoside_PTrfase"/>
</dbReference>
<evidence type="ECO:0000259" key="2">
    <source>
        <dbReference type="Pfam" id="PF01636"/>
    </source>
</evidence>
<dbReference type="Pfam" id="PF01636">
    <property type="entry name" value="APH"/>
    <property type="match status" value="1"/>
</dbReference>
<dbReference type="Proteomes" id="UP001595699">
    <property type="component" value="Unassembled WGS sequence"/>
</dbReference>
<sequence>MREVAGAFGLGDVLAVAYLPNGMMNRNWRVETSSGTYAIKQLRDVEPDPARRQHDTIDQLAAAGLPVPRVVRTGEGDSVVEVDGLSYAASQWMVGEHREGATLAIAECVELGGLLGVLHHELERVLPDVPDQVEVRVRDHGGAVADAERYLALIAAKDEPDTFDRLAERGLIEGLELLAKYRDRAPKPDIGGGGWIHGDFNHFNVLWEAGSVRAVLDWDRLKAAPRGMEVARAAELLFWQETTFDLKRMAAFIGGYRAVAPIDSSDLLAGLQLRWWNLLCGFWPLDAHYDRNDLTCDHLFEPRCARLAWWCSHEDELIAAATAR</sequence>
<dbReference type="PANTHER" id="PTHR21064:SF6">
    <property type="entry name" value="AMINOGLYCOSIDE PHOSPHOTRANSFERASE DOMAIN-CONTAINING PROTEIN"/>
    <property type="match status" value="1"/>
</dbReference>
<protein>
    <submittedName>
        <fullName evidence="3">Phosphotransferase</fullName>
    </submittedName>
</protein>
<dbReference type="Gene3D" id="3.90.1200.10">
    <property type="match status" value="1"/>
</dbReference>
<name>A0ABV7YCA6_9ACTN</name>